<evidence type="ECO:0000313" key="1">
    <source>
        <dbReference type="EMBL" id="VDD76145.1"/>
    </source>
</evidence>
<name>A0A0R3U5X9_MESCO</name>
<dbReference type="WBParaSite" id="MCOS_0000214701-mRNA-1">
    <property type="protein sequence ID" value="MCOS_0000214701-mRNA-1"/>
    <property type="gene ID" value="MCOS_0000214701"/>
</dbReference>
<protein>
    <submittedName>
        <fullName evidence="3">Complex I-B14.7</fullName>
    </submittedName>
</protein>
<dbReference type="OrthoDB" id="6244460at2759"/>
<reference evidence="1 2" key="2">
    <citation type="submission" date="2018-10" db="EMBL/GenBank/DDBJ databases">
        <authorList>
            <consortium name="Pathogen Informatics"/>
        </authorList>
    </citation>
    <scope>NUCLEOTIDE SEQUENCE [LARGE SCALE GENOMIC DNA]</scope>
</reference>
<reference evidence="3" key="1">
    <citation type="submission" date="2017-02" db="UniProtKB">
        <authorList>
            <consortium name="WormBaseParasite"/>
        </authorList>
    </citation>
    <scope>IDENTIFICATION</scope>
</reference>
<sequence length="174" mass="19353">MPNYPYNYLNTKDNEHLFYRIKMASFTGYTVALFNASLKYLPALLSGQNVYTSGCQAVRILGTGLGAGATHAVASYLTAKALGKDHSEISHAVGGAAAGFVIRWKAPLPRQINMVLGLVTLSVIGKFCERVRPSFANETPYRCRGLTPNAFISLNHRYMNKKWREEEEELETFV</sequence>
<keyword evidence="2" id="KW-1185">Reference proteome</keyword>
<proteinExistence type="predicted"/>
<accession>A0A0R3U5X9</accession>
<gene>
    <name evidence="1" type="ORF">MCOS_LOCUS2148</name>
</gene>
<evidence type="ECO:0000313" key="2">
    <source>
        <dbReference type="Proteomes" id="UP000267029"/>
    </source>
</evidence>
<evidence type="ECO:0000313" key="3">
    <source>
        <dbReference type="WBParaSite" id="MCOS_0000214701-mRNA-1"/>
    </source>
</evidence>
<dbReference type="AlphaFoldDB" id="A0A0R3U5X9"/>
<dbReference type="EMBL" id="UXSR01000326">
    <property type="protein sequence ID" value="VDD76145.1"/>
    <property type="molecule type" value="Genomic_DNA"/>
</dbReference>
<organism evidence="3">
    <name type="scientific">Mesocestoides corti</name>
    <name type="common">Flatworm</name>
    <dbReference type="NCBI Taxonomy" id="53468"/>
    <lineage>
        <taxon>Eukaryota</taxon>
        <taxon>Metazoa</taxon>
        <taxon>Spiralia</taxon>
        <taxon>Lophotrochozoa</taxon>
        <taxon>Platyhelminthes</taxon>
        <taxon>Cestoda</taxon>
        <taxon>Eucestoda</taxon>
        <taxon>Cyclophyllidea</taxon>
        <taxon>Mesocestoididae</taxon>
        <taxon>Mesocestoides</taxon>
    </lineage>
</organism>
<dbReference type="Proteomes" id="UP000267029">
    <property type="component" value="Unassembled WGS sequence"/>
</dbReference>